<accession>A0AAE0FME8</accession>
<evidence type="ECO:0000256" key="2">
    <source>
        <dbReference type="SAM" id="MobiDB-lite"/>
    </source>
</evidence>
<gene>
    <name evidence="3" type="ORF">CYMTET_28780</name>
</gene>
<sequence>MPESSSGSLPPLVPNTASPQRRSPRSGMSPEVTNSGHSPVLATPDRLVGSPDGTYWQPQVPNTRPVRHKNGLKYARSPLSNEKSYFRKRGPSYTMTMSENGELITVAEESDAKCSQATFRYHLPRMDCNVEVMEGASSKARMSPCPDASIEKRYEHYDARVNWDAKADELDVGPWSDQWKRMRMFYSTASSAKEKPVYFGMDPEALWIDYGIGDVRLRQDMDIHKMCDWIAKLRPRSIQDFKPILILTQSILKDVMDGKLRIYTKEIERIKAVMGAEIDSLQADNEALREALRHAQDKGQEAEMLKSMLGDQQASGQSPPTLRGTIICPLAISASEELSKRQVLDALMEKEKKEKEMLEEKAGSLQEELDKMRKEVSCGIRLPRFKYV</sequence>
<evidence type="ECO:0000313" key="3">
    <source>
        <dbReference type="EMBL" id="KAK3262360.1"/>
    </source>
</evidence>
<organism evidence="3 4">
    <name type="scientific">Cymbomonas tetramitiformis</name>
    <dbReference type="NCBI Taxonomy" id="36881"/>
    <lineage>
        <taxon>Eukaryota</taxon>
        <taxon>Viridiplantae</taxon>
        <taxon>Chlorophyta</taxon>
        <taxon>Pyramimonadophyceae</taxon>
        <taxon>Pyramimonadales</taxon>
        <taxon>Pyramimonadaceae</taxon>
        <taxon>Cymbomonas</taxon>
    </lineage>
</organism>
<evidence type="ECO:0000313" key="4">
    <source>
        <dbReference type="Proteomes" id="UP001190700"/>
    </source>
</evidence>
<dbReference type="EMBL" id="LGRX02016261">
    <property type="protein sequence ID" value="KAK3262360.1"/>
    <property type="molecule type" value="Genomic_DNA"/>
</dbReference>
<dbReference type="Proteomes" id="UP001190700">
    <property type="component" value="Unassembled WGS sequence"/>
</dbReference>
<comment type="caution">
    <text evidence="3">The sequence shown here is derived from an EMBL/GenBank/DDBJ whole genome shotgun (WGS) entry which is preliminary data.</text>
</comment>
<dbReference type="AlphaFoldDB" id="A0AAE0FME8"/>
<keyword evidence="4" id="KW-1185">Reference proteome</keyword>
<evidence type="ECO:0000256" key="1">
    <source>
        <dbReference type="SAM" id="Coils"/>
    </source>
</evidence>
<name>A0AAE0FME8_9CHLO</name>
<protein>
    <submittedName>
        <fullName evidence="3">Uncharacterized protein</fullName>
    </submittedName>
</protein>
<proteinExistence type="predicted"/>
<feature type="region of interest" description="Disordered" evidence="2">
    <location>
        <begin position="1"/>
        <end position="67"/>
    </location>
</feature>
<keyword evidence="1" id="KW-0175">Coiled coil</keyword>
<feature type="coiled-coil region" evidence="1">
    <location>
        <begin position="341"/>
        <end position="375"/>
    </location>
</feature>
<feature type="coiled-coil region" evidence="1">
    <location>
        <begin position="271"/>
        <end position="305"/>
    </location>
</feature>
<reference evidence="3 4" key="1">
    <citation type="journal article" date="2015" name="Genome Biol. Evol.">
        <title>Comparative Genomics of a Bacterivorous Green Alga Reveals Evolutionary Causalities and Consequences of Phago-Mixotrophic Mode of Nutrition.</title>
        <authorList>
            <person name="Burns J.A."/>
            <person name="Paasch A."/>
            <person name="Narechania A."/>
            <person name="Kim E."/>
        </authorList>
    </citation>
    <scope>NUCLEOTIDE SEQUENCE [LARGE SCALE GENOMIC DNA]</scope>
    <source>
        <strain evidence="3 4">PLY_AMNH</strain>
    </source>
</reference>